<accession>A0ABN7QJ69</accession>
<evidence type="ECO:0000313" key="2">
    <source>
        <dbReference type="Proteomes" id="UP000789752"/>
    </source>
</evidence>
<dbReference type="EMBL" id="CAJQYY010000013">
    <property type="protein sequence ID" value="CAG4899326.1"/>
    <property type="molecule type" value="Genomic_DNA"/>
</dbReference>
<sequence>MKPIRLVCGTRASHDDFVRKSALGRSLALRRYSSNPPQLLLFDNNTAGLSTIYNHAIQLAKNDPAILVFVHDDVHLADFFWADRIREAVERFDVVGLAGNIRRVPYQPAWFFVDAQFTRDQPQFFSGVVGHGTGYPCNEISTYGPPGQECKLLDGLLLAADSERLSETGVCFDDQFAFHFYDMDFCRQAELKGLKMGTWPISVVHESGGAFGTPTWREGYERYLQKYQS</sequence>
<evidence type="ECO:0008006" key="3">
    <source>
        <dbReference type="Google" id="ProtNLM"/>
    </source>
</evidence>
<gene>
    <name evidence="1" type="ORF">R54767_02509</name>
</gene>
<keyword evidence="2" id="KW-1185">Reference proteome</keyword>
<comment type="caution">
    <text evidence="1">The sequence shown here is derived from an EMBL/GenBank/DDBJ whole genome shotgun (WGS) entry which is preliminary data.</text>
</comment>
<reference evidence="1 2" key="1">
    <citation type="submission" date="2021-04" db="EMBL/GenBank/DDBJ databases">
        <authorList>
            <person name="Vanwijnsberghe S."/>
        </authorList>
    </citation>
    <scope>NUCLEOTIDE SEQUENCE [LARGE SCALE GENOMIC DNA]</scope>
    <source>
        <strain evidence="1 2">LMG 32171</strain>
    </source>
</reference>
<dbReference type="Gene3D" id="3.90.550.10">
    <property type="entry name" value="Spore Coat Polysaccharide Biosynthesis Protein SpsA, Chain A"/>
    <property type="match status" value="1"/>
</dbReference>
<dbReference type="SUPFAM" id="SSF53448">
    <property type="entry name" value="Nucleotide-diphospho-sugar transferases"/>
    <property type="match status" value="1"/>
</dbReference>
<dbReference type="CDD" id="cd00761">
    <property type="entry name" value="Glyco_tranf_GTA_type"/>
    <property type="match status" value="1"/>
</dbReference>
<organism evidence="1 2">
    <name type="scientific">Paraburkholderia gardini</name>
    <dbReference type="NCBI Taxonomy" id="2823469"/>
    <lineage>
        <taxon>Bacteria</taxon>
        <taxon>Pseudomonadati</taxon>
        <taxon>Pseudomonadota</taxon>
        <taxon>Betaproteobacteria</taxon>
        <taxon>Burkholderiales</taxon>
        <taxon>Burkholderiaceae</taxon>
        <taxon>Paraburkholderia</taxon>
    </lineage>
</organism>
<protein>
    <recommendedName>
        <fullName evidence="3">Glycosyl transferase family 2</fullName>
    </recommendedName>
</protein>
<dbReference type="InterPro" id="IPR029044">
    <property type="entry name" value="Nucleotide-diphossugar_trans"/>
</dbReference>
<name>A0ABN7QJ69_9BURK</name>
<dbReference type="Proteomes" id="UP000789752">
    <property type="component" value="Unassembled WGS sequence"/>
</dbReference>
<proteinExistence type="predicted"/>
<evidence type="ECO:0000313" key="1">
    <source>
        <dbReference type="EMBL" id="CAG4899326.1"/>
    </source>
</evidence>